<evidence type="ECO:0000256" key="1">
    <source>
        <dbReference type="ARBA" id="ARBA00004434"/>
    </source>
</evidence>
<dbReference type="GO" id="GO:0001671">
    <property type="term" value="F:ATPase activator activity"/>
    <property type="evidence" value="ECO:0007669"/>
    <property type="project" value="TreeGrafter"/>
</dbReference>
<dbReference type="InterPro" id="IPR036869">
    <property type="entry name" value="J_dom_sf"/>
</dbReference>
<keyword evidence="2" id="KW-0812">Transmembrane</keyword>
<dbReference type="OrthoDB" id="240298at2759"/>
<feature type="domain" description="J" evidence="10">
    <location>
        <begin position="64"/>
        <end position="115"/>
    </location>
</feature>
<comment type="function">
    <text evidence="8">Probable component of the PAM complex, a complex required for the translocation of transit peptide-containing proteins from the inner membrane into the mitochondrial matrix in an ATP-dependent manner. May act as a co-chaperone that stimulate the ATP-dependent activity.</text>
</comment>
<dbReference type="GO" id="GO:0001405">
    <property type="term" value="C:PAM complex, Tim23 associated import motor"/>
    <property type="evidence" value="ECO:0007669"/>
    <property type="project" value="TreeGrafter"/>
</dbReference>
<comment type="caution">
    <text evidence="11">The sequence shown here is derived from an EMBL/GenBank/DDBJ whole genome shotgun (WGS) entry which is preliminary data.</text>
</comment>
<keyword evidence="12" id="KW-1185">Reference proteome</keyword>
<dbReference type="AlphaFoldDB" id="A0A6G0YWP8"/>
<keyword evidence="6" id="KW-0472">Membrane</keyword>
<evidence type="ECO:0000256" key="4">
    <source>
        <dbReference type="ARBA" id="ARBA00022989"/>
    </source>
</evidence>
<dbReference type="SUPFAM" id="SSF46565">
    <property type="entry name" value="Chaperone J-domain"/>
    <property type="match status" value="1"/>
</dbReference>
<organism evidence="11 12">
    <name type="scientific">Aphis craccivora</name>
    <name type="common">Cowpea aphid</name>
    <dbReference type="NCBI Taxonomy" id="307492"/>
    <lineage>
        <taxon>Eukaryota</taxon>
        <taxon>Metazoa</taxon>
        <taxon>Ecdysozoa</taxon>
        <taxon>Arthropoda</taxon>
        <taxon>Hexapoda</taxon>
        <taxon>Insecta</taxon>
        <taxon>Pterygota</taxon>
        <taxon>Neoptera</taxon>
        <taxon>Paraneoptera</taxon>
        <taxon>Hemiptera</taxon>
        <taxon>Sternorrhyncha</taxon>
        <taxon>Aphidomorpha</taxon>
        <taxon>Aphidoidea</taxon>
        <taxon>Aphididae</taxon>
        <taxon>Aphidini</taxon>
        <taxon>Aphis</taxon>
        <taxon>Aphis</taxon>
    </lineage>
</organism>
<keyword evidence="3" id="KW-0999">Mitochondrion inner membrane</keyword>
<gene>
    <name evidence="11" type="ORF">FWK35_00015170</name>
</gene>
<comment type="similarity">
    <text evidence="7">Belongs to the TIM14 family.</text>
</comment>
<dbReference type="PANTHER" id="PTHR12763">
    <property type="match status" value="1"/>
</dbReference>
<evidence type="ECO:0000259" key="10">
    <source>
        <dbReference type="PROSITE" id="PS50076"/>
    </source>
</evidence>
<evidence type="ECO:0000313" key="12">
    <source>
        <dbReference type="Proteomes" id="UP000478052"/>
    </source>
</evidence>
<dbReference type="Proteomes" id="UP000478052">
    <property type="component" value="Unassembled WGS sequence"/>
</dbReference>
<keyword evidence="5" id="KW-0496">Mitochondrion</keyword>
<feature type="chain" id="PRO_5026095362" evidence="9">
    <location>
        <begin position="18"/>
        <end position="115"/>
    </location>
</feature>
<evidence type="ECO:0000256" key="9">
    <source>
        <dbReference type="SAM" id="SignalP"/>
    </source>
</evidence>
<name>A0A6G0YWP8_APHCR</name>
<keyword evidence="9" id="KW-0732">Signal</keyword>
<sequence length="115" mass="12301">MASVVVVGLGLAAAGFAGRQVLRVAPQVAQKMSEVLKTMSSESGILSSSKYHKGGFEPTMSKREATLILDVSNNAPKNKIKDAHKRIMLINHPDKGGSPYLAAKINEAKDLLDKK</sequence>
<accession>A0A6G0YWP8</accession>
<proteinExistence type="inferred from homology"/>
<reference evidence="11 12" key="1">
    <citation type="submission" date="2019-08" db="EMBL/GenBank/DDBJ databases">
        <title>Whole genome of Aphis craccivora.</title>
        <authorList>
            <person name="Voronova N.V."/>
            <person name="Shulinski R.S."/>
            <person name="Bandarenka Y.V."/>
            <person name="Zhorov D.G."/>
            <person name="Warner D."/>
        </authorList>
    </citation>
    <scope>NUCLEOTIDE SEQUENCE [LARGE SCALE GENOMIC DNA]</scope>
    <source>
        <strain evidence="11">180601</strain>
        <tissue evidence="11">Whole Body</tissue>
    </source>
</reference>
<comment type="subcellular location">
    <subcellularLocation>
        <location evidence="1">Mitochondrion inner membrane</location>
        <topology evidence="1">Single-pass membrane protein</topology>
    </subcellularLocation>
</comment>
<evidence type="ECO:0000256" key="8">
    <source>
        <dbReference type="ARBA" id="ARBA00054366"/>
    </source>
</evidence>
<protein>
    <submittedName>
        <fullName evidence="11">Mitochondrial import inner membrane translocase subunit TIM14</fullName>
    </submittedName>
</protein>
<dbReference type="FunFam" id="1.10.287.110:FF:000001">
    <property type="entry name" value="Import inner membrane translocase subunit tim14"/>
    <property type="match status" value="1"/>
</dbReference>
<evidence type="ECO:0000256" key="2">
    <source>
        <dbReference type="ARBA" id="ARBA00022692"/>
    </source>
</evidence>
<evidence type="ECO:0000256" key="5">
    <source>
        <dbReference type="ARBA" id="ARBA00023128"/>
    </source>
</evidence>
<dbReference type="InterPro" id="IPR001623">
    <property type="entry name" value="DnaJ_domain"/>
</dbReference>
<evidence type="ECO:0000256" key="6">
    <source>
        <dbReference type="ARBA" id="ARBA00023136"/>
    </source>
</evidence>
<feature type="signal peptide" evidence="9">
    <location>
        <begin position="1"/>
        <end position="17"/>
    </location>
</feature>
<dbReference type="PANTHER" id="PTHR12763:SF28">
    <property type="entry name" value="GEO10507P1-RELATED"/>
    <property type="match status" value="1"/>
</dbReference>
<dbReference type="EMBL" id="VUJU01002177">
    <property type="protein sequence ID" value="KAF0762293.1"/>
    <property type="molecule type" value="Genomic_DNA"/>
</dbReference>
<dbReference type="Gene3D" id="1.10.287.110">
    <property type="entry name" value="DnaJ domain"/>
    <property type="match status" value="1"/>
</dbReference>
<evidence type="ECO:0000256" key="7">
    <source>
        <dbReference type="ARBA" id="ARBA00038105"/>
    </source>
</evidence>
<evidence type="ECO:0000313" key="11">
    <source>
        <dbReference type="EMBL" id="KAF0762293.1"/>
    </source>
</evidence>
<dbReference type="PROSITE" id="PS50076">
    <property type="entry name" value="DNAJ_2"/>
    <property type="match status" value="1"/>
</dbReference>
<evidence type="ECO:0000256" key="3">
    <source>
        <dbReference type="ARBA" id="ARBA00022792"/>
    </source>
</evidence>
<keyword evidence="4" id="KW-1133">Transmembrane helix</keyword>
<dbReference type="GO" id="GO:0030150">
    <property type="term" value="P:protein import into mitochondrial matrix"/>
    <property type="evidence" value="ECO:0007669"/>
    <property type="project" value="TreeGrafter"/>
</dbReference>
<dbReference type="SMART" id="SM00271">
    <property type="entry name" value="DnaJ"/>
    <property type="match status" value="1"/>
</dbReference>